<evidence type="ECO:0000313" key="1">
    <source>
        <dbReference type="EMBL" id="MDO3383848.1"/>
    </source>
</evidence>
<dbReference type="RefSeq" id="WP_302714921.1">
    <property type="nucleotide sequence ID" value="NZ_JAULRT010000062.1"/>
</dbReference>
<comment type="caution">
    <text evidence="1">The sequence shown here is derived from an EMBL/GenBank/DDBJ whole genome shotgun (WGS) entry which is preliminary data.</text>
</comment>
<dbReference type="Proteomes" id="UP001168380">
    <property type="component" value="Unassembled WGS sequence"/>
</dbReference>
<name>A0ABT8TL66_9GAMM</name>
<proteinExistence type="predicted"/>
<sequence>MSVLLYVGARLFEFSQGDDEGSGTYTKGSDITGIVYSGETGAIIDDVNGGYAAIIGRGREAPALCGSESAEYPRLAIVQKKNASLFHSVTFGRFSFGLAFQPRYATMKLGLPN</sequence>
<reference evidence="1" key="1">
    <citation type="submission" date="2023-07" db="EMBL/GenBank/DDBJ databases">
        <title>Gilvimarinus algae sp. nov., isolated from the surface of Kelp.</title>
        <authorList>
            <person name="Sun Y.Y."/>
            <person name="Gong Y."/>
            <person name="Du Z.J."/>
        </authorList>
    </citation>
    <scope>NUCLEOTIDE SEQUENCE</scope>
    <source>
        <strain evidence="1">SDUM040014</strain>
    </source>
</reference>
<evidence type="ECO:0000313" key="2">
    <source>
        <dbReference type="Proteomes" id="UP001168380"/>
    </source>
</evidence>
<gene>
    <name evidence="1" type="ORF">QWI16_16820</name>
</gene>
<organism evidence="1 2">
    <name type="scientific">Gilvimarinus algae</name>
    <dbReference type="NCBI Taxonomy" id="3058037"/>
    <lineage>
        <taxon>Bacteria</taxon>
        <taxon>Pseudomonadati</taxon>
        <taxon>Pseudomonadota</taxon>
        <taxon>Gammaproteobacteria</taxon>
        <taxon>Cellvibrionales</taxon>
        <taxon>Cellvibrionaceae</taxon>
        <taxon>Gilvimarinus</taxon>
    </lineage>
</organism>
<protein>
    <submittedName>
        <fullName evidence="1">Uncharacterized protein</fullName>
    </submittedName>
</protein>
<dbReference type="EMBL" id="JAULRT010000062">
    <property type="protein sequence ID" value="MDO3383848.1"/>
    <property type="molecule type" value="Genomic_DNA"/>
</dbReference>
<keyword evidence="2" id="KW-1185">Reference proteome</keyword>
<accession>A0ABT8TL66</accession>